<reference evidence="3 4" key="2">
    <citation type="submission" date="2018-11" db="EMBL/GenBank/DDBJ databases">
        <authorList>
            <consortium name="Pathogen Informatics"/>
        </authorList>
    </citation>
    <scope>NUCLEOTIDE SEQUENCE [LARGE SCALE GENOMIC DNA]</scope>
</reference>
<gene>
    <name evidence="3" type="ORF">HDID_LOCUS6519</name>
</gene>
<dbReference type="Proteomes" id="UP000274504">
    <property type="component" value="Unassembled WGS sequence"/>
</dbReference>
<protein>
    <submittedName>
        <fullName evidence="5">V-type proton ATPase subunit a</fullName>
    </submittedName>
</protein>
<dbReference type="EMBL" id="UYSG01005773">
    <property type="protein sequence ID" value="VDL58837.1"/>
    <property type="molecule type" value="Genomic_DNA"/>
</dbReference>
<keyword evidence="2" id="KW-0812">Transmembrane</keyword>
<sequence length="229" mass="25241">MGVSPVMVLALIIFMIVGGKPYSMDNYIFPTGIQVMAQLIAIVPILLIVAWFLYKYCHDGGWILLRELSKPVADWGPAEDIHRTEFLTDICQRTLGYVPADVQNEMEGEDGNEEGGETENQGQNQLNASGVWSTGVAGSNANIRAATSCHALHSLLNEGEFYQSKLSIAEKMAEMHTKEMVKQGVPIEVLGSGDRVSFFQFNCTNPMRVISILLACYFCTLALNCKLLN</sequence>
<evidence type="ECO:0000256" key="2">
    <source>
        <dbReference type="SAM" id="Phobius"/>
    </source>
</evidence>
<reference evidence="5" key="1">
    <citation type="submission" date="2017-02" db="UniProtKB">
        <authorList>
            <consortium name="WormBaseParasite"/>
        </authorList>
    </citation>
    <scope>IDENTIFICATION</scope>
</reference>
<evidence type="ECO:0000313" key="5">
    <source>
        <dbReference type="WBParaSite" id="HDID_0000652101-mRNA-1"/>
    </source>
</evidence>
<organism evidence="5">
    <name type="scientific">Hymenolepis diminuta</name>
    <name type="common">Rat tapeworm</name>
    <dbReference type="NCBI Taxonomy" id="6216"/>
    <lineage>
        <taxon>Eukaryota</taxon>
        <taxon>Metazoa</taxon>
        <taxon>Spiralia</taxon>
        <taxon>Lophotrochozoa</taxon>
        <taxon>Platyhelminthes</taxon>
        <taxon>Cestoda</taxon>
        <taxon>Eucestoda</taxon>
        <taxon>Cyclophyllidea</taxon>
        <taxon>Hymenolepididae</taxon>
        <taxon>Hymenolepis</taxon>
    </lineage>
</organism>
<evidence type="ECO:0000313" key="4">
    <source>
        <dbReference type="Proteomes" id="UP000274504"/>
    </source>
</evidence>
<proteinExistence type="predicted"/>
<keyword evidence="2" id="KW-1133">Transmembrane helix</keyword>
<dbReference type="WBParaSite" id="HDID_0000652101-mRNA-1">
    <property type="protein sequence ID" value="HDID_0000652101-mRNA-1"/>
    <property type="gene ID" value="HDID_0000652101"/>
</dbReference>
<dbReference type="AlphaFoldDB" id="A0A0R3SNK6"/>
<feature type="compositionally biased region" description="Acidic residues" evidence="1">
    <location>
        <begin position="105"/>
        <end position="117"/>
    </location>
</feature>
<feature type="transmembrane region" description="Helical" evidence="2">
    <location>
        <begin position="6"/>
        <end position="23"/>
    </location>
</feature>
<name>A0A0R3SNK6_HYMDI</name>
<dbReference type="OrthoDB" id="6326315at2759"/>
<evidence type="ECO:0000256" key="1">
    <source>
        <dbReference type="SAM" id="MobiDB-lite"/>
    </source>
</evidence>
<evidence type="ECO:0000313" key="3">
    <source>
        <dbReference type="EMBL" id="VDL58837.1"/>
    </source>
</evidence>
<feature type="region of interest" description="Disordered" evidence="1">
    <location>
        <begin position="105"/>
        <end position="124"/>
    </location>
</feature>
<accession>A0A0R3SNK6</accession>
<feature type="transmembrane region" description="Helical" evidence="2">
    <location>
        <begin position="35"/>
        <end position="54"/>
    </location>
</feature>
<keyword evidence="2" id="KW-0472">Membrane</keyword>